<evidence type="ECO:0008006" key="5">
    <source>
        <dbReference type="Google" id="ProtNLM"/>
    </source>
</evidence>
<dbReference type="AlphaFoldDB" id="A0AAE0L4Y1"/>
<evidence type="ECO:0000313" key="4">
    <source>
        <dbReference type="Proteomes" id="UP001190700"/>
    </source>
</evidence>
<dbReference type="Pfam" id="PF05348">
    <property type="entry name" value="UMP1"/>
    <property type="match status" value="1"/>
</dbReference>
<name>A0AAE0L4Y1_9CHLO</name>
<comment type="caution">
    <text evidence="3">The sequence shown here is derived from an EMBL/GenBank/DDBJ whole genome shotgun (WGS) entry which is preliminary data.</text>
</comment>
<dbReference type="EMBL" id="LGRX02009289">
    <property type="protein sequence ID" value="KAK3271895.1"/>
    <property type="molecule type" value="Genomic_DNA"/>
</dbReference>
<accession>A0AAE0L4Y1</accession>
<evidence type="ECO:0000313" key="3">
    <source>
        <dbReference type="EMBL" id="KAK3271895.1"/>
    </source>
</evidence>
<dbReference type="InterPro" id="IPR008012">
    <property type="entry name" value="Ump1"/>
</dbReference>
<gene>
    <name evidence="3" type="ORF">CYMTET_19781</name>
</gene>
<protein>
    <recommendedName>
        <fullName evidence="5">Proteasome maturation factor UMP1</fullName>
    </recommendedName>
</protein>
<comment type="similarity">
    <text evidence="2">Belongs to the POMP/UMP1 family.</text>
</comment>
<dbReference type="GO" id="GO:0043248">
    <property type="term" value="P:proteasome assembly"/>
    <property type="evidence" value="ECO:0007669"/>
    <property type="project" value="InterPro"/>
</dbReference>
<keyword evidence="4" id="KW-1185">Reference proteome</keyword>
<evidence type="ECO:0000256" key="1">
    <source>
        <dbReference type="ARBA" id="ARBA00023186"/>
    </source>
</evidence>
<dbReference type="Proteomes" id="UP001190700">
    <property type="component" value="Unassembled WGS sequence"/>
</dbReference>
<keyword evidence="1" id="KW-0143">Chaperone</keyword>
<dbReference type="PANTHER" id="PTHR12828:SF3">
    <property type="entry name" value="PROTEASOME MATURATION PROTEIN"/>
    <property type="match status" value="1"/>
</dbReference>
<evidence type="ECO:0000256" key="2">
    <source>
        <dbReference type="ARBA" id="ARBA00043974"/>
    </source>
</evidence>
<proteinExistence type="inferred from homology"/>
<reference evidence="3 4" key="1">
    <citation type="journal article" date="2015" name="Genome Biol. Evol.">
        <title>Comparative Genomics of a Bacterivorous Green Alga Reveals Evolutionary Causalities and Consequences of Phago-Mixotrophic Mode of Nutrition.</title>
        <authorList>
            <person name="Burns J.A."/>
            <person name="Paasch A."/>
            <person name="Narechania A."/>
            <person name="Kim E."/>
        </authorList>
    </citation>
    <scope>NUCLEOTIDE SEQUENCE [LARGE SCALE GENOMIC DNA]</scope>
    <source>
        <strain evidence="3 4">PLY_AMNH</strain>
    </source>
</reference>
<dbReference type="GO" id="GO:0005634">
    <property type="term" value="C:nucleus"/>
    <property type="evidence" value="ECO:0007669"/>
    <property type="project" value="TreeGrafter"/>
</dbReference>
<dbReference type="PANTHER" id="PTHR12828">
    <property type="entry name" value="PROTEASOME MATURATION PROTEIN UMP1"/>
    <property type="match status" value="1"/>
</dbReference>
<organism evidence="3 4">
    <name type="scientific">Cymbomonas tetramitiformis</name>
    <dbReference type="NCBI Taxonomy" id="36881"/>
    <lineage>
        <taxon>Eukaryota</taxon>
        <taxon>Viridiplantae</taxon>
        <taxon>Chlorophyta</taxon>
        <taxon>Pyramimonadophyceae</taxon>
        <taxon>Pyramimonadales</taxon>
        <taxon>Pyramimonadaceae</taxon>
        <taxon>Cymbomonas</taxon>
    </lineage>
</organism>
<sequence length="139" mass="15270">MDDPQLPFMSTPVDNLRGGLGALKHQVSDVHPVETIQKNGPKSQRELRQQMASNLYGCALPIREDLECQILSKVQRLPGLSSSRIGLESLTGTLDTFGFESYLGLPQFSEEAPDLDLHHSMEARLSMTPGPAPQGRMGR</sequence>
<dbReference type="GO" id="GO:0005737">
    <property type="term" value="C:cytoplasm"/>
    <property type="evidence" value="ECO:0007669"/>
    <property type="project" value="TreeGrafter"/>
</dbReference>